<dbReference type="GO" id="GO:0007165">
    <property type="term" value="P:signal transduction"/>
    <property type="evidence" value="ECO:0007669"/>
    <property type="project" value="UniProtKB-KW"/>
</dbReference>
<feature type="transmembrane region" description="Helical" evidence="5">
    <location>
        <begin position="293"/>
        <end position="314"/>
    </location>
</feature>
<dbReference type="Gene3D" id="3.30.450.20">
    <property type="entry name" value="PAS domain"/>
    <property type="match status" value="2"/>
</dbReference>
<keyword evidence="5" id="KW-0472">Membrane</keyword>
<dbReference type="GO" id="GO:0005886">
    <property type="term" value="C:plasma membrane"/>
    <property type="evidence" value="ECO:0007669"/>
    <property type="project" value="UniProtKB-SubCell"/>
</dbReference>
<evidence type="ECO:0000256" key="2">
    <source>
        <dbReference type="ARBA" id="ARBA00023224"/>
    </source>
</evidence>
<feature type="chain" id="PRO_5008676685" evidence="6">
    <location>
        <begin position="31"/>
        <end position="642"/>
    </location>
</feature>
<dbReference type="PROSITE" id="PS50111">
    <property type="entry name" value="CHEMOTAXIS_TRANSDUC_2"/>
    <property type="match status" value="1"/>
</dbReference>
<organism evidence="9 10">
    <name type="scientific">Vibrio celticus</name>
    <dbReference type="NCBI Taxonomy" id="446372"/>
    <lineage>
        <taxon>Bacteria</taxon>
        <taxon>Pseudomonadati</taxon>
        <taxon>Pseudomonadota</taxon>
        <taxon>Gammaproteobacteria</taxon>
        <taxon>Vibrionales</taxon>
        <taxon>Vibrionaceae</taxon>
        <taxon>Vibrio</taxon>
    </lineage>
</organism>
<sequence length="642" mass="70712">MMSFMNSKLSLGFKGKLILMVAIVSSSALAFTNWFTLNLATEQVNQTTYNEIDHSLTIEINQIENTVQRTIDTVNSVAQEFMKSPYQVPNEALMHYAAKLGGIDKIVVGFDDGRSYTSRPSESFPNGVGIKEKYNPTVRPWYQQAKLKSGLSFSDLFFTKSTQVPMIGVTYSYQDRVIMADIRFDDLETQLKQLDSIYEAKGIIIDEKGMVVASTVENVLPQSNISSADTQMRLNSAIEQPDQFIEGVIDGNQRILMAKKVDIGSQKEWYMISSIDPELALNQLNGVMSSARILIVACVLGSVILMVLLLNRFYRPIVSLRKIVHDLSQGNGDLTQRLVEKGNDDLGHIAKDINLFIIGLQEMVKDVKFKNSDLDTKVLSIREGCKETSDVLKVHTDETVQVVSAINGLSEASNEVEKSSQSAAEAAREAAVFSDETKQINIVTETYISDLEKQVCTTSDDIRSMANETQSIQSIVSVIGGIAEQTNLLALNASIEAARAGEHGRGFAVVADEVRALANRTQISTSEIDEALSGLQSKSDGLVKSIELTKSNCEMTRAQVVQAVNMLAKLTEQMETVSRFNNDISGSSVEQNALIQSIAKNMHKIESFVEELNKLSQDQLIESAEIKTLNGSVSDLMSSFKV</sequence>
<dbReference type="GO" id="GO:0006935">
    <property type="term" value="P:chemotaxis"/>
    <property type="evidence" value="ECO:0007669"/>
    <property type="project" value="UniProtKB-ARBA"/>
</dbReference>
<dbReference type="SUPFAM" id="SSF103190">
    <property type="entry name" value="Sensory domain-like"/>
    <property type="match status" value="1"/>
</dbReference>
<dbReference type="AlphaFoldDB" id="A0A1C3JHQ2"/>
<evidence type="ECO:0000256" key="1">
    <source>
        <dbReference type="ARBA" id="ARBA00004533"/>
    </source>
</evidence>
<evidence type="ECO:0000259" key="7">
    <source>
        <dbReference type="PROSITE" id="PS50111"/>
    </source>
</evidence>
<feature type="signal peptide" evidence="6">
    <location>
        <begin position="1"/>
        <end position="30"/>
    </location>
</feature>
<feature type="domain" description="HAMP" evidence="8">
    <location>
        <begin position="311"/>
        <end position="365"/>
    </location>
</feature>
<feature type="domain" description="Methyl-accepting transducer" evidence="7">
    <location>
        <begin position="370"/>
        <end position="606"/>
    </location>
</feature>
<dbReference type="Gene3D" id="1.10.287.950">
    <property type="entry name" value="Methyl-accepting chemotaxis protein"/>
    <property type="match status" value="1"/>
</dbReference>
<comment type="similarity">
    <text evidence="3">Belongs to the methyl-accepting chemotaxis (MCP) protein family.</text>
</comment>
<evidence type="ECO:0000313" key="9">
    <source>
        <dbReference type="EMBL" id="SBT14669.1"/>
    </source>
</evidence>
<evidence type="ECO:0000256" key="4">
    <source>
        <dbReference type="PROSITE-ProRule" id="PRU00284"/>
    </source>
</evidence>
<evidence type="ECO:0000313" key="10">
    <source>
        <dbReference type="Proteomes" id="UP000092819"/>
    </source>
</evidence>
<dbReference type="InterPro" id="IPR003660">
    <property type="entry name" value="HAMP_dom"/>
</dbReference>
<dbReference type="CDD" id="cd18773">
    <property type="entry name" value="PDC1_HK_sensor"/>
    <property type="match status" value="1"/>
</dbReference>
<gene>
    <name evidence="9" type="primary">pctB_3</name>
    <name evidence="9" type="ORF">VCE7224_03434</name>
</gene>
<evidence type="ECO:0000256" key="5">
    <source>
        <dbReference type="SAM" id="Phobius"/>
    </source>
</evidence>
<comment type="subcellular location">
    <subcellularLocation>
        <location evidence="1">Cell inner membrane</location>
    </subcellularLocation>
</comment>
<dbReference type="SMART" id="SM00304">
    <property type="entry name" value="HAMP"/>
    <property type="match status" value="1"/>
</dbReference>
<dbReference type="Pfam" id="PF00015">
    <property type="entry name" value="MCPsignal"/>
    <property type="match status" value="1"/>
</dbReference>
<name>A0A1C3JHQ2_9VIBR</name>
<dbReference type="InterPro" id="IPR029151">
    <property type="entry name" value="Sensor-like_sf"/>
</dbReference>
<dbReference type="PANTHER" id="PTHR32089">
    <property type="entry name" value="METHYL-ACCEPTING CHEMOTAXIS PROTEIN MCPB"/>
    <property type="match status" value="1"/>
</dbReference>
<dbReference type="SMART" id="SM00283">
    <property type="entry name" value="MA"/>
    <property type="match status" value="1"/>
</dbReference>
<dbReference type="SUPFAM" id="SSF58104">
    <property type="entry name" value="Methyl-accepting chemotaxis protein (MCP) signaling domain"/>
    <property type="match status" value="1"/>
</dbReference>
<dbReference type="Proteomes" id="UP000092819">
    <property type="component" value="Unassembled WGS sequence"/>
</dbReference>
<dbReference type="CDD" id="cd06225">
    <property type="entry name" value="HAMP"/>
    <property type="match status" value="1"/>
</dbReference>
<keyword evidence="2 4" id="KW-0807">Transducer</keyword>
<keyword evidence="10" id="KW-1185">Reference proteome</keyword>
<dbReference type="EMBL" id="FLQZ01000080">
    <property type="protein sequence ID" value="SBT14669.1"/>
    <property type="molecule type" value="Genomic_DNA"/>
</dbReference>
<evidence type="ECO:0000256" key="3">
    <source>
        <dbReference type="ARBA" id="ARBA00029447"/>
    </source>
</evidence>
<protein>
    <submittedName>
        <fullName evidence="9">Methyl-accepting chemotaxis protein PctB</fullName>
    </submittedName>
</protein>
<evidence type="ECO:0000256" key="6">
    <source>
        <dbReference type="SAM" id="SignalP"/>
    </source>
</evidence>
<proteinExistence type="inferred from homology"/>
<dbReference type="PANTHER" id="PTHR32089:SF55">
    <property type="entry name" value="METHYL ACCEPTING SENSORY TRANSDUCER WITH CACHE_2 SMALL MOLECULE BINDING DOMAIN"/>
    <property type="match status" value="1"/>
</dbReference>
<dbReference type="InterPro" id="IPR004089">
    <property type="entry name" value="MCPsignal_dom"/>
</dbReference>
<accession>A0A1C3JHQ2</accession>
<keyword evidence="5" id="KW-0812">Transmembrane</keyword>
<reference evidence="10" key="1">
    <citation type="submission" date="2016-06" db="EMBL/GenBank/DDBJ databases">
        <authorList>
            <person name="Rodrigo-Torres L."/>
            <person name="Arahal D.R."/>
        </authorList>
    </citation>
    <scope>NUCLEOTIDE SEQUENCE [LARGE SCALE GENOMIC DNA]</scope>
    <source>
        <strain evidence="10">CECT 7224</strain>
    </source>
</reference>
<dbReference type="FunFam" id="1.10.287.950:FF:000001">
    <property type="entry name" value="Methyl-accepting chemotaxis sensory transducer"/>
    <property type="match status" value="1"/>
</dbReference>
<evidence type="ECO:0000259" key="8">
    <source>
        <dbReference type="PROSITE" id="PS50885"/>
    </source>
</evidence>
<dbReference type="PROSITE" id="PS50885">
    <property type="entry name" value="HAMP"/>
    <property type="match status" value="1"/>
</dbReference>
<keyword evidence="6" id="KW-0732">Signal</keyword>
<keyword evidence="5" id="KW-1133">Transmembrane helix</keyword>